<name>A0A7R9SVN2_9CHLO</name>
<dbReference type="AlphaFoldDB" id="A0A7R9SVN2"/>
<gene>
    <name evidence="1" type="ORF">PAMY1081_LOCUS635</name>
</gene>
<sequence length="122" mass="14282">MTSQGQFRQGSNVERFVKDNAMYKTAEEDSRGFHNMSQVAQWHTKQYRVLKCATHRMKGYDVDARNAGEQELHHQMALELKYAAKELVLTRRAKLKTLFENERLRYEAELNAMGLAVAKERF</sequence>
<proteinExistence type="predicted"/>
<reference evidence="1" key="1">
    <citation type="submission" date="2021-01" db="EMBL/GenBank/DDBJ databases">
        <authorList>
            <person name="Corre E."/>
            <person name="Pelletier E."/>
            <person name="Niang G."/>
            <person name="Scheremetjew M."/>
            <person name="Finn R."/>
            <person name="Kale V."/>
            <person name="Holt S."/>
            <person name="Cochrane G."/>
            <person name="Meng A."/>
            <person name="Brown T."/>
            <person name="Cohen L."/>
        </authorList>
    </citation>
    <scope>NUCLEOTIDE SEQUENCE</scope>
    <source>
        <strain evidence="1">CCMP720</strain>
    </source>
</reference>
<protein>
    <submittedName>
        <fullName evidence="1">Uncharacterized protein</fullName>
    </submittedName>
</protein>
<evidence type="ECO:0000313" key="1">
    <source>
        <dbReference type="EMBL" id="CAD8216361.1"/>
    </source>
</evidence>
<dbReference type="InterPro" id="IPR029375">
    <property type="entry name" value="CFAP141"/>
</dbReference>
<organism evidence="1">
    <name type="scientific">Polyblepharides amylifera</name>
    <dbReference type="NCBI Taxonomy" id="1486889"/>
    <lineage>
        <taxon>Eukaryota</taxon>
        <taxon>Viridiplantae</taxon>
        <taxon>Chlorophyta</taxon>
        <taxon>Pyramimonadophyceae</taxon>
        <taxon>Pyramimonadales</taxon>
        <taxon>Polyblepharidaceae</taxon>
        <taxon>Polyblepharides</taxon>
    </lineage>
</organism>
<dbReference type="EMBL" id="HBDV01000993">
    <property type="protein sequence ID" value="CAD8216361.1"/>
    <property type="molecule type" value="Transcribed_RNA"/>
</dbReference>
<dbReference type="Pfam" id="PF15104">
    <property type="entry name" value="CFAP141"/>
    <property type="match status" value="1"/>
</dbReference>
<accession>A0A7R9SVN2</accession>